<dbReference type="Pfam" id="PF00756">
    <property type="entry name" value="Esterase"/>
    <property type="match status" value="1"/>
</dbReference>
<keyword evidence="3" id="KW-1185">Reference proteome</keyword>
<dbReference type="Gene3D" id="2.80.10.50">
    <property type="match status" value="1"/>
</dbReference>
<dbReference type="InterPro" id="IPR050583">
    <property type="entry name" value="Mycobacterial_A85_antigen"/>
</dbReference>
<dbReference type="OrthoDB" id="184858at2"/>
<dbReference type="EMBL" id="VCKX01000333">
    <property type="protein sequence ID" value="TMR19263.1"/>
    <property type="molecule type" value="Genomic_DNA"/>
</dbReference>
<reference evidence="2 3" key="1">
    <citation type="submission" date="2019-05" db="EMBL/GenBank/DDBJ databases">
        <title>Draft genome sequence of Nonomuraea zeae DSM 100528.</title>
        <authorList>
            <person name="Saricaoglu S."/>
            <person name="Isik K."/>
        </authorList>
    </citation>
    <scope>NUCLEOTIDE SEQUENCE [LARGE SCALE GENOMIC DNA]</scope>
    <source>
        <strain evidence="2 3">DSM 100528</strain>
    </source>
</reference>
<dbReference type="RefSeq" id="WP_138697468.1">
    <property type="nucleotide sequence ID" value="NZ_JBHSAZ010000052.1"/>
</dbReference>
<dbReference type="Pfam" id="PF06739">
    <property type="entry name" value="SBBP"/>
    <property type="match status" value="1"/>
</dbReference>
<keyword evidence="1" id="KW-0732">Signal</keyword>
<dbReference type="SUPFAM" id="SSF50969">
    <property type="entry name" value="YVTN repeat-like/Quinoprotein amine dehydrogenase"/>
    <property type="match status" value="1"/>
</dbReference>
<dbReference type="AlphaFoldDB" id="A0A5S4FIL9"/>
<sequence>MPNPRWIAAGVLALLTSLVTSAVPAAPGVTDARAGGTLTTGSAPSQALGESIAYNVYLPRGYARDTDRHPVLYLLHGRGDTMQAWTRVTTTLDDMIRTKRIPPVIAVMPDAPWSERGSWYTDSAYTGADLPGRPVETALTRDLVAHVDATYRTAPIRQARLVGGYSMGGAGALRFALAHQDLFSAAAVLSPAVYTPLPPADSSARDYGAFGTGAEKFSDQVYRDLGYPALLPELDPDLPVRLFVAVGDDEYANPDPADARHDLDFESAALYNAARRSPAVSAQLRVLDGGHDWTVWTPAFEQAMAELGPGLSVTPPTGLPAPLHGTAAADWAGGVAAHQDGSLTVGYAAGGPVDGRPHAGRLDAVLTRTGANPWTVEFGTAGDERLYGVAPLPDGGVLAAGYTKGDLDGRHAGNTTDDAFVARLDASGTVRWITQFGAKDAADRLYGLTAAPDGGAYVAGYTKGALDGQNSGDKDALLARLTPEGELSWIRQYGGAGEDKAVGVAADATGVYVTGSATAALPGTTALGGLDGWIAAYGADGTRKWASTVGGAGDDRLNAVAVTTTGLAAATGATSGDALTVAYTGQGKRRWQHTLATSAADEGAAVVPLPGGEVEVVGYTRGRVGVQAGGADVVAARLDAKGVQRAATQLGTARDDAVDAFAEPNLYAAATSAGKVAISGLTYGTPEGGGTAPGNGDVFLATID</sequence>
<dbReference type="PANTHER" id="PTHR48098:SF1">
    <property type="entry name" value="DIACYLGLYCEROL ACYLTRANSFERASE_MYCOLYLTRANSFERASE AG85A"/>
    <property type="match status" value="1"/>
</dbReference>
<evidence type="ECO:0000313" key="2">
    <source>
        <dbReference type="EMBL" id="TMR19263.1"/>
    </source>
</evidence>
<feature type="signal peptide" evidence="1">
    <location>
        <begin position="1"/>
        <end position="25"/>
    </location>
</feature>
<comment type="caution">
    <text evidence="2">The sequence shown here is derived from an EMBL/GenBank/DDBJ whole genome shotgun (WGS) entry which is preliminary data.</text>
</comment>
<dbReference type="PANTHER" id="PTHR48098">
    <property type="entry name" value="ENTEROCHELIN ESTERASE-RELATED"/>
    <property type="match status" value="1"/>
</dbReference>
<accession>A0A5S4FIL9</accession>
<dbReference type="Gene3D" id="3.40.50.1820">
    <property type="entry name" value="alpha/beta hydrolase"/>
    <property type="match status" value="1"/>
</dbReference>
<dbReference type="InterPro" id="IPR010620">
    <property type="entry name" value="SBBP_repeat"/>
</dbReference>
<gene>
    <name evidence="2" type="ORF">ETD85_53080</name>
</gene>
<evidence type="ECO:0000256" key="1">
    <source>
        <dbReference type="SAM" id="SignalP"/>
    </source>
</evidence>
<dbReference type="InterPro" id="IPR000801">
    <property type="entry name" value="Esterase-like"/>
</dbReference>
<name>A0A5S4FIL9_9ACTN</name>
<dbReference type="Proteomes" id="UP000306628">
    <property type="component" value="Unassembled WGS sequence"/>
</dbReference>
<organism evidence="2 3">
    <name type="scientific">Nonomuraea zeae</name>
    <dbReference type="NCBI Taxonomy" id="1642303"/>
    <lineage>
        <taxon>Bacteria</taxon>
        <taxon>Bacillati</taxon>
        <taxon>Actinomycetota</taxon>
        <taxon>Actinomycetes</taxon>
        <taxon>Streptosporangiales</taxon>
        <taxon>Streptosporangiaceae</taxon>
        <taxon>Nonomuraea</taxon>
    </lineage>
</organism>
<feature type="chain" id="PRO_5024431930" evidence="1">
    <location>
        <begin position="26"/>
        <end position="704"/>
    </location>
</feature>
<dbReference type="InterPro" id="IPR029058">
    <property type="entry name" value="AB_hydrolase_fold"/>
</dbReference>
<proteinExistence type="predicted"/>
<evidence type="ECO:0000313" key="3">
    <source>
        <dbReference type="Proteomes" id="UP000306628"/>
    </source>
</evidence>
<protein>
    <submittedName>
        <fullName evidence="2">Esterase</fullName>
    </submittedName>
</protein>
<dbReference type="InterPro" id="IPR011044">
    <property type="entry name" value="Quino_amine_DH_bsu"/>
</dbReference>
<dbReference type="GO" id="GO:0016747">
    <property type="term" value="F:acyltransferase activity, transferring groups other than amino-acyl groups"/>
    <property type="evidence" value="ECO:0007669"/>
    <property type="project" value="TreeGrafter"/>
</dbReference>
<dbReference type="SUPFAM" id="SSF53474">
    <property type="entry name" value="alpha/beta-Hydrolases"/>
    <property type="match status" value="1"/>
</dbReference>